<keyword evidence="8" id="KW-0464">Manganese</keyword>
<dbReference type="InterPro" id="IPR015655">
    <property type="entry name" value="PP2C"/>
</dbReference>
<keyword evidence="7 9" id="KW-0904">Protein phosphatase</keyword>
<gene>
    <name evidence="11" type="ORF">LLUT_LOCUS15582</name>
</gene>
<dbReference type="PROSITE" id="PS51746">
    <property type="entry name" value="PPM_2"/>
    <property type="match status" value="1"/>
</dbReference>
<comment type="cofactor">
    <cofactor evidence="2">
        <name>Mg(2+)</name>
        <dbReference type="ChEBI" id="CHEBI:18420"/>
    </cofactor>
</comment>
<evidence type="ECO:0000256" key="6">
    <source>
        <dbReference type="ARBA" id="ARBA00022842"/>
    </source>
</evidence>
<proteinExistence type="inferred from homology"/>
<dbReference type="InterPro" id="IPR001932">
    <property type="entry name" value="PPM-type_phosphatase-like_dom"/>
</dbReference>
<dbReference type="Proteomes" id="UP001497480">
    <property type="component" value="Unassembled WGS sequence"/>
</dbReference>
<dbReference type="SMART" id="SM00332">
    <property type="entry name" value="PP2Cc"/>
    <property type="match status" value="1"/>
</dbReference>
<evidence type="ECO:0000256" key="8">
    <source>
        <dbReference type="ARBA" id="ARBA00023211"/>
    </source>
</evidence>
<dbReference type="CDD" id="cd00143">
    <property type="entry name" value="PP2Cc"/>
    <property type="match status" value="1"/>
</dbReference>
<dbReference type="PANTHER" id="PTHR47992">
    <property type="entry name" value="PROTEIN PHOSPHATASE"/>
    <property type="match status" value="1"/>
</dbReference>
<keyword evidence="6" id="KW-0460">Magnesium</keyword>
<comment type="cofactor">
    <cofactor evidence="1">
        <name>Mn(2+)</name>
        <dbReference type="ChEBI" id="CHEBI:29035"/>
    </cofactor>
</comment>
<feature type="domain" description="PPM-type phosphatase" evidence="10">
    <location>
        <begin position="53"/>
        <end position="327"/>
    </location>
</feature>
<dbReference type="GO" id="GO:0046872">
    <property type="term" value="F:metal ion binding"/>
    <property type="evidence" value="ECO:0007669"/>
    <property type="project" value="UniProtKB-KW"/>
</dbReference>
<comment type="caution">
    <text evidence="11">The sequence shown here is derived from an EMBL/GenBank/DDBJ whole genome shotgun (WGS) entry which is preliminary data.</text>
</comment>
<dbReference type="AlphaFoldDB" id="A0AAV1WZ09"/>
<evidence type="ECO:0000256" key="3">
    <source>
        <dbReference type="ARBA" id="ARBA00013081"/>
    </source>
</evidence>
<keyword evidence="5 9" id="KW-0378">Hydrolase</keyword>
<dbReference type="GO" id="GO:0004722">
    <property type="term" value="F:protein serine/threonine phosphatase activity"/>
    <property type="evidence" value="ECO:0007669"/>
    <property type="project" value="UniProtKB-EC"/>
</dbReference>
<evidence type="ECO:0000259" key="10">
    <source>
        <dbReference type="PROSITE" id="PS51746"/>
    </source>
</evidence>
<dbReference type="InterPro" id="IPR000222">
    <property type="entry name" value="PP2C_BS"/>
</dbReference>
<evidence type="ECO:0000256" key="9">
    <source>
        <dbReference type="RuleBase" id="RU003465"/>
    </source>
</evidence>
<dbReference type="EMBL" id="CAXHTB010000010">
    <property type="protein sequence ID" value="CAL0314522.1"/>
    <property type="molecule type" value="Genomic_DNA"/>
</dbReference>
<evidence type="ECO:0000256" key="5">
    <source>
        <dbReference type="ARBA" id="ARBA00022801"/>
    </source>
</evidence>
<evidence type="ECO:0000256" key="1">
    <source>
        <dbReference type="ARBA" id="ARBA00001936"/>
    </source>
</evidence>
<accession>A0AAV1WZ09</accession>
<protein>
    <recommendedName>
        <fullName evidence="3">protein-serine/threonine phosphatase</fullName>
        <ecNumber evidence="3">3.1.3.16</ecNumber>
    </recommendedName>
</protein>
<dbReference type="Pfam" id="PF00481">
    <property type="entry name" value="PP2C"/>
    <property type="match status" value="1"/>
</dbReference>
<dbReference type="FunFam" id="3.60.40.10:FF:000041">
    <property type="entry name" value="Protein phosphatase 2C 51"/>
    <property type="match status" value="1"/>
</dbReference>
<keyword evidence="4" id="KW-0479">Metal-binding</keyword>
<sequence length="334" mass="36930">MEKKSSTNIIITKSIHHNYPNPNNNNNNIKKRKIPSSEAIGDFTNNTVLLPQPHGFISVIGRRRLMEDAVKVLPHFMLYGGCYYDFFAVYDGHGGTLVADACRERLHLLLAEEMSMEKEELLDWHKVMGSCFFKMDMEIGVGDEDAKGGNTMGSTAAVVVVGKEEIVVANCGDSRAVLSRGGVAVPLSRDHKPDRPDEKRRIEEAGGVVIDWNGNRVLGVLATSRSIGDHCMKPFVISEPEINVYERTELDEFVVVASDGLWDVVSNKCACEVVRSNINAHMKKKKKKKNEKDECVTSYAAEAATLLAELAMARGSQDNISVIVIQLNTIILPK</sequence>
<evidence type="ECO:0000256" key="2">
    <source>
        <dbReference type="ARBA" id="ARBA00001946"/>
    </source>
</evidence>
<evidence type="ECO:0000256" key="7">
    <source>
        <dbReference type="ARBA" id="ARBA00022912"/>
    </source>
</evidence>
<evidence type="ECO:0000313" key="12">
    <source>
        <dbReference type="Proteomes" id="UP001497480"/>
    </source>
</evidence>
<comment type="similarity">
    <text evidence="9">Belongs to the PP2C family.</text>
</comment>
<evidence type="ECO:0000313" key="11">
    <source>
        <dbReference type="EMBL" id="CAL0314522.1"/>
    </source>
</evidence>
<dbReference type="PROSITE" id="PS01032">
    <property type="entry name" value="PPM_1"/>
    <property type="match status" value="1"/>
</dbReference>
<dbReference type="InterPro" id="IPR036457">
    <property type="entry name" value="PPM-type-like_dom_sf"/>
</dbReference>
<organism evidence="11 12">
    <name type="scientific">Lupinus luteus</name>
    <name type="common">European yellow lupine</name>
    <dbReference type="NCBI Taxonomy" id="3873"/>
    <lineage>
        <taxon>Eukaryota</taxon>
        <taxon>Viridiplantae</taxon>
        <taxon>Streptophyta</taxon>
        <taxon>Embryophyta</taxon>
        <taxon>Tracheophyta</taxon>
        <taxon>Spermatophyta</taxon>
        <taxon>Magnoliopsida</taxon>
        <taxon>eudicotyledons</taxon>
        <taxon>Gunneridae</taxon>
        <taxon>Pentapetalae</taxon>
        <taxon>rosids</taxon>
        <taxon>fabids</taxon>
        <taxon>Fabales</taxon>
        <taxon>Fabaceae</taxon>
        <taxon>Papilionoideae</taxon>
        <taxon>50 kb inversion clade</taxon>
        <taxon>genistoids sensu lato</taxon>
        <taxon>core genistoids</taxon>
        <taxon>Genisteae</taxon>
        <taxon>Lupinus</taxon>
    </lineage>
</organism>
<evidence type="ECO:0000256" key="4">
    <source>
        <dbReference type="ARBA" id="ARBA00022723"/>
    </source>
</evidence>
<dbReference type="EC" id="3.1.3.16" evidence="3"/>
<keyword evidence="12" id="KW-1185">Reference proteome</keyword>
<name>A0AAV1WZ09_LUPLU</name>
<dbReference type="Gene3D" id="3.60.40.10">
    <property type="entry name" value="PPM-type phosphatase domain"/>
    <property type="match status" value="1"/>
</dbReference>
<reference evidence="11 12" key="1">
    <citation type="submission" date="2024-03" db="EMBL/GenBank/DDBJ databases">
        <authorList>
            <person name="Martinez-Hernandez J."/>
        </authorList>
    </citation>
    <scope>NUCLEOTIDE SEQUENCE [LARGE SCALE GENOMIC DNA]</scope>
</reference>
<dbReference type="SUPFAM" id="SSF81606">
    <property type="entry name" value="PP2C-like"/>
    <property type="match status" value="1"/>
</dbReference>